<sequence>MVCDACLPDGPMSAVQMFNYIRHRYGDMRTYFLRDRDIIVIPVYDGMDEDVDTIRELAVRKGLNCSTVSAAWPEYLSSDILSSEDACDFLVISEIKGKYVQVY</sequence>
<proteinExistence type="predicted"/>
<dbReference type="RefSeq" id="WP_230739280.1">
    <property type="nucleotide sequence ID" value="NZ_PGCK01000001.1"/>
</dbReference>
<keyword evidence="2" id="KW-1185">Reference proteome</keyword>
<name>A0AAP2RCC5_9EURY</name>
<dbReference type="EMBL" id="PGCK01000001">
    <property type="protein sequence ID" value="MCD1293455.1"/>
    <property type="molecule type" value="Genomic_DNA"/>
</dbReference>
<gene>
    <name evidence="1" type="ORF">CUJ83_00385</name>
</gene>
<accession>A0AAP2RCC5</accession>
<reference evidence="1 2" key="1">
    <citation type="submission" date="2017-11" db="EMBL/GenBank/DDBJ databases">
        <title>Isolation and Characterization of Family Methanocellaceae Species from Potential Methane Hydrate Area Offshore Southwestern Taiwan.</title>
        <authorList>
            <person name="Zhang W.-L."/>
            <person name="Chen W.-C."/>
            <person name="Lai M.-C."/>
            <person name="Chen S.-C."/>
        </authorList>
    </citation>
    <scope>NUCLEOTIDE SEQUENCE [LARGE SCALE GENOMIC DNA]</scope>
    <source>
        <strain evidence="1 2">CWC-04</strain>
    </source>
</reference>
<dbReference type="Proteomes" id="UP001320159">
    <property type="component" value="Unassembled WGS sequence"/>
</dbReference>
<comment type="caution">
    <text evidence="1">The sequence shown here is derived from an EMBL/GenBank/DDBJ whole genome shotgun (WGS) entry which is preliminary data.</text>
</comment>
<organism evidence="1 2">
    <name type="scientific">Methanooceanicella nereidis</name>
    <dbReference type="NCBI Taxonomy" id="2052831"/>
    <lineage>
        <taxon>Archaea</taxon>
        <taxon>Methanobacteriati</taxon>
        <taxon>Methanobacteriota</taxon>
        <taxon>Stenosarchaea group</taxon>
        <taxon>Methanomicrobia</taxon>
        <taxon>Methanocellales</taxon>
        <taxon>Methanocellaceae</taxon>
        <taxon>Methanooceanicella</taxon>
    </lineage>
</organism>
<protein>
    <submittedName>
        <fullName evidence="1">Uncharacterized protein</fullName>
    </submittedName>
</protein>
<evidence type="ECO:0000313" key="2">
    <source>
        <dbReference type="Proteomes" id="UP001320159"/>
    </source>
</evidence>
<dbReference type="AlphaFoldDB" id="A0AAP2RCC5"/>
<evidence type="ECO:0000313" key="1">
    <source>
        <dbReference type="EMBL" id="MCD1293455.1"/>
    </source>
</evidence>